<protein>
    <submittedName>
        <fullName evidence="2">Uncharacterized protein</fullName>
    </submittedName>
</protein>
<sequence>PTSQLYSGASSAGVLELSLELVDEVVEVAPRRATGRHGSLECGPQLPDLVPELEAVFPGHDPLNPRPDLVGVHRAAVPDGDAGAPLPHDEAAVGELVREQREAEHGHPRPDALQDGVPAAVREEGGDGGVGEHLHLAAPLDDEAAARGGRGLGEA</sequence>
<evidence type="ECO:0000313" key="3">
    <source>
        <dbReference type="Proteomes" id="UP000007305"/>
    </source>
</evidence>
<keyword evidence="3" id="KW-1185">Reference proteome</keyword>
<dbReference type="EnsemblPlants" id="Zm00001eb047210_T001">
    <property type="protein sequence ID" value="Zm00001eb047210_P001"/>
    <property type="gene ID" value="Zm00001eb047210"/>
</dbReference>
<organism evidence="2 3">
    <name type="scientific">Zea mays</name>
    <name type="common">Maize</name>
    <dbReference type="NCBI Taxonomy" id="4577"/>
    <lineage>
        <taxon>Eukaryota</taxon>
        <taxon>Viridiplantae</taxon>
        <taxon>Streptophyta</taxon>
        <taxon>Embryophyta</taxon>
        <taxon>Tracheophyta</taxon>
        <taxon>Spermatophyta</taxon>
        <taxon>Magnoliopsida</taxon>
        <taxon>Liliopsida</taxon>
        <taxon>Poales</taxon>
        <taxon>Poaceae</taxon>
        <taxon>PACMAD clade</taxon>
        <taxon>Panicoideae</taxon>
        <taxon>Andropogonodae</taxon>
        <taxon>Andropogoneae</taxon>
        <taxon>Tripsacinae</taxon>
        <taxon>Zea</taxon>
    </lineage>
</organism>
<dbReference type="Proteomes" id="UP000007305">
    <property type="component" value="Chromosome 1"/>
</dbReference>
<evidence type="ECO:0000313" key="2">
    <source>
        <dbReference type="EnsemblPlants" id="Zm00001eb047210_P001"/>
    </source>
</evidence>
<feature type="compositionally biased region" description="Basic and acidic residues" evidence="1">
    <location>
        <begin position="87"/>
        <end position="112"/>
    </location>
</feature>
<accession>A0A804LZA9</accession>
<reference evidence="2" key="3">
    <citation type="submission" date="2021-05" db="UniProtKB">
        <authorList>
            <consortium name="EnsemblPlants"/>
        </authorList>
    </citation>
    <scope>IDENTIFICATION</scope>
    <source>
        <strain evidence="2">cv. B73</strain>
    </source>
</reference>
<dbReference type="AlphaFoldDB" id="A0A804LZA9"/>
<proteinExistence type="predicted"/>
<evidence type="ECO:0000256" key="1">
    <source>
        <dbReference type="SAM" id="MobiDB-lite"/>
    </source>
</evidence>
<feature type="region of interest" description="Disordered" evidence="1">
    <location>
        <begin position="57"/>
        <end position="155"/>
    </location>
</feature>
<reference evidence="3" key="1">
    <citation type="submission" date="2015-12" db="EMBL/GenBank/DDBJ databases">
        <title>Update maize B73 reference genome by single molecule sequencing technologies.</title>
        <authorList>
            <consortium name="Maize Genome Sequencing Project"/>
            <person name="Ware D."/>
        </authorList>
    </citation>
    <scope>NUCLEOTIDE SEQUENCE [LARGE SCALE GENOMIC DNA]</scope>
    <source>
        <strain evidence="3">cv. B73</strain>
    </source>
</reference>
<reference evidence="2" key="2">
    <citation type="submission" date="2019-07" db="EMBL/GenBank/DDBJ databases">
        <authorList>
            <person name="Seetharam A."/>
            <person name="Woodhouse M."/>
            <person name="Cannon E."/>
        </authorList>
    </citation>
    <scope>NUCLEOTIDE SEQUENCE [LARGE SCALE GENOMIC DNA]</scope>
    <source>
        <strain evidence="2">cv. B73</strain>
    </source>
</reference>
<name>A0A804LZA9_MAIZE</name>
<dbReference type="Gramene" id="Zm00001eb047210_T001">
    <property type="protein sequence ID" value="Zm00001eb047210_P001"/>
    <property type="gene ID" value="Zm00001eb047210"/>
</dbReference>
<feature type="compositionally biased region" description="Basic and acidic residues" evidence="1">
    <location>
        <begin position="121"/>
        <end position="135"/>
    </location>
</feature>
<dbReference type="InParanoid" id="A0A804LZA9"/>